<evidence type="ECO:0000313" key="3">
    <source>
        <dbReference type="Proteomes" id="UP001597201"/>
    </source>
</evidence>
<sequence length="437" mass="47074">MKKLKNYILLFSTGLAMLSCSSYTDGINVDPNNFTEAPGNLLVGQAELEVVKLTSSNASRLSGIFTDQFTGSDRQYETINNYTVTAGDFDDEWDDVYVQGAAQAILAKEAGLESGDDLLVGVASIMEALLMGESAALWGDIPYSAAFDVVDNPNPTYDSQAEVFADVQALLSDAASRLGTAKVANVYNSAFVSNGAVWAQIAHSLKARYYLIAKDYTNALEQAKLGISSANGDLLSLHSTVNGSENLYWQFEEEQRGGYLTANGSNLVKLLSGERARLLATPGDAARLNDYFVATPAGHSLNTDSYFGVDAPYPIVSFVETKLIEAEAAARTSGDGLTPFNEVRAYLAEKYNGSFPASTASGDALINQILEEKYCSMPGSIQIFNDVRRTKNVLGVPVKNTTAPSIPQRFLYPQIEINSNASFPGLIDLFEPTPVNK</sequence>
<feature type="signal peptide" evidence="1">
    <location>
        <begin position="1"/>
        <end position="24"/>
    </location>
</feature>
<gene>
    <name evidence="2" type="ORF">ACFQ39_14250</name>
</gene>
<evidence type="ECO:0000256" key="1">
    <source>
        <dbReference type="SAM" id="SignalP"/>
    </source>
</evidence>
<dbReference type="InterPro" id="IPR011990">
    <property type="entry name" value="TPR-like_helical_dom_sf"/>
</dbReference>
<comment type="caution">
    <text evidence="2">The sequence shown here is derived from an EMBL/GenBank/DDBJ whole genome shotgun (WGS) entry which is preliminary data.</text>
</comment>
<accession>A0ABW3Y894</accession>
<keyword evidence="3" id="KW-1185">Reference proteome</keyword>
<dbReference type="Proteomes" id="UP001597201">
    <property type="component" value="Unassembled WGS sequence"/>
</dbReference>
<evidence type="ECO:0000313" key="2">
    <source>
        <dbReference type="EMBL" id="MFD1316783.1"/>
    </source>
</evidence>
<dbReference type="PROSITE" id="PS51257">
    <property type="entry name" value="PROKAR_LIPOPROTEIN"/>
    <property type="match status" value="1"/>
</dbReference>
<protein>
    <submittedName>
        <fullName evidence="2">SusD/RagB family nutrient-binding outer membrane lipoprotein</fullName>
    </submittedName>
</protein>
<dbReference type="Pfam" id="PF12771">
    <property type="entry name" value="SusD-like_2"/>
    <property type="match status" value="1"/>
</dbReference>
<dbReference type="SUPFAM" id="SSF48452">
    <property type="entry name" value="TPR-like"/>
    <property type="match status" value="1"/>
</dbReference>
<organism evidence="2 3">
    <name type="scientific">Namhaeicola litoreus</name>
    <dbReference type="NCBI Taxonomy" id="1052145"/>
    <lineage>
        <taxon>Bacteria</taxon>
        <taxon>Pseudomonadati</taxon>
        <taxon>Bacteroidota</taxon>
        <taxon>Flavobacteriia</taxon>
        <taxon>Flavobacteriales</taxon>
        <taxon>Flavobacteriaceae</taxon>
        <taxon>Namhaeicola</taxon>
    </lineage>
</organism>
<dbReference type="InterPro" id="IPR041662">
    <property type="entry name" value="SusD-like_2"/>
</dbReference>
<reference evidence="3" key="1">
    <citation type="journal article" date="2019" name="Int. J. Syst. Evol. Microbiol.">
        <title>The Global Catalogue of Microorganisms (GCM) 10K type strain sequencing project: providing services to taxonomists for standard genome sequencing and annotation.</title>
        <authorList>
            <consortium name="The Broad Institute Genomics Platform"/>
            <consortium name="The Broad Institute Genome Sequencing Center for Infectious Disease"/>
            <person name="Wu L."/>
            <person name="Ma J."/>
        </authorList>
    </citation>
    <scope>NUCLEOTIDE SEQUENCE [LARGE SCALE GENOMIC DNA]</scope>
    <source>
        <strain evidence="3">CCUG 61485</strain>
    </source>
</reference>
<feature type="chain" id="PRO_5045811599" evidence="1">
    <location>
        <begin position="25"/>
        <end position="437"/>
    </location>
</feature>
<dbReference type="RefSeq" id="WP_377180163.1">
    <property type="nucleotide sequence ID" value="NZ_JBHTMY010000004.1"/>
</dbReference>
<proteinExistence type="predicted"/>
<keyword evidence="2" id="KW-0449">Lipoprotein</keyword>
<keyword evidence="1" id="KW-0732">Signal</keyword>
<dbReference type="Gene3D" id="1.25.40.390">
    <property type="match status" value="1"/>
</dbReference>
<dbReference type="EMBL" id="JBHTMY010000004">
    <property type="protein sequence ID" value="MFD1316783.1"/>
    <property type="molecule type" value="Genomic_DNA"/>
</dbReference>
<name>A0ABW3Y894_9FLAO</name>